<dbReference type="AlphaFoldDB" id="A0A1T4SFT9"/>
<dbReference type="InterPro" id="IPR052186">
    <property type="entry name" value="Hydantoin_racemase-like"/>
</dbReference>
<protein>
    <submittedName>
        <fullName evidence="2">Asp/Glu/hydantoin racemase</fullName>
    </submittedName>
</protein>
<comment type="similarity">
    <text evidence="1">Belongs to the HyuE racemase family.</text>
</comment>
<dbReference type="OrthoDB" id="9791723at2"/>
<dbReference type="STRING" id="1365950.SAMN05428963_110162"/>
<organism evidence="2 3">
    <name type="scientific">Consotaella salsifontis</name>
    <dbReference type="NCBI Taxonomy" id="1365950"/>
    <lineage>
        <taxon>Bacteria</taxon>
        <taxon>Pseudomonadati</taxon>
        <taxon>Pseudomonadota</taxon>
        <taxon>Alphaproteobacteria</taxon>
        <taxon>Hyphomicrobiales</taxon>
        <taxon>Aurantimonadaceae</taxon>
        <taxon>Consotaella</taxon>
    </lineage>
</organism>
<accession>A0A1T4SFT9</accession>
<dbReference type="Pfam" id="PF01177">
    <property type="entry name" value="Asp_Glu_race"/>
    <property type="match status" value="1"/>
</dbReference>
<dbReference type="InterPro" id="IPR053714">
    <property type="entry name" value="Iso_Racemase_Enz_sf"/>
</dbReference>
<dbReference type="SUPFAM" id="SSF53681">
    <property type="entry name" value="Aspartate/glutamate racemase"/>
    <property type="match status" value="1"/>
</dbReference>
<name>A0A1T4SFT9_9HYPH</name>
<dbReference type="InterPro" id="IPR015942">
    <property type="entry name" value="Asp/Glu/hydantoin_racemase"/>
</dbReference>
<dbReference type="GO" id="GO:0047661">
    <property type="term" value="F:amino-acid racemase activity"/>
    <property type="evidence" value="ECO:0007669"/>
    <property type="project" value="InterPro"/>
</dbReference>
<reference evidence="2 3" key="1">
    <citation type="submission" date="2017-02" db="EMBL/GenBank/DDBJ databases">
        <authorList>
            <person name="Peterson S.W."/>
        </authorList>
    </citation>
    <scope>NUCLEOTIDE SEQUENCE [LARGE SCALE GENOMIC DNA]</scope>
    <source>
        <strain evidence="2 3">USBA 369</strain>
    </source>
</reference>
<proteinExistence type="inferred from homology"/>
<evidence type="ECO:0000313" key="2">
    <source>
        <dbReference type="EMBL" id="SKA27174.1"/>
    </source>
</evidence>
<dbReference type="Proteomes" id="UP000190135">
    <property type="component" value="Unassembled WGS sequence"/>
</dbReference>
<dbReference type="InterPro" id="IPR001920">
    <property type="entry name" value="Asp/Glu_race"/>
</dbReference>
<dbReference type="PANTHER" id="PTHR28047">
    <property type="entry name" value="PROTEIN DCG1"/>
    <property type="match status" value="1"/>
</dbReference>
<dbReference type="EMBL" id="FUXL01000010">
    <property type="protein sequence ID" value="SKA27174.1"/>
    <property type="molecule type" value="Genomic_DNA"/>
</dbReference>
<dbReference type="Gene3D" id="3.40.50.12500">
    <property type="match status" value="1"/>
</dbReference>
<sequence>MNATARAGGPIVVINPNSNAAVTAGLDAALEPFRLGGGPAIECLTLAEGPFGVESQLDTDSVVLPLVRLVESRPDAAAFVLACYSDPGLDACRSIARVPVYGIQESGVLTALTRGDRIGVVAIAAASVVRHRRTMRRMGVLERLAAERPLGLSVDESARAEGTFARLTEVARQLIADGAEAIVLGCAGMARHRAPLERAVGVPVIDPTQAAVAMALGGVLAARLQT</sequence>
<keyword evidence="3" id="KW-1185">Reference proteome</keyword>
<gene>
    <name evidence="2" type="ORF">SAMN05428963_110162</name>
</gene>
<dbReference type="RefSeq" id="WP_078709260.1">
    <property type="nucleotide sequence ID" value="NZ_FUXL01000010.1"/>
</dbReference>
<evidence type="ECO:0000313" key="3">
    <source>
        <dbReference type="Proteomes" id="UP000190135"/>
    </source>
</evidence>
<dbReference type="PANTHER" id="PTHR28047:SF5">
    <property type="entry name" value="PROTEIN DCG1"/>
    <property type="match status" value="1"/>
</dbReference>
<evidence type="ECO:0000256" key="1">
    <source>
        <dbReference type="ARBA" id="ARBA00038414"/>
    </source>
</evidence>